<evidence type="ECO:0000256" key="7">
    <source>
        <dbReference type="ARBA" id="ARBA00023018"/>
    </source>
</evidence>
<evidence type="ECO:0000256" key="6">
    <source>
        <dbReference type="ARBA" id="ARBA00022833"/>
    </source>
</evidence>
<dbReference type="GO" id="GO:0048788">
    <property type="term" value="C:cytoskeleton of presynaptic active zone"/>
    <property type="evidence" value="ECO:0007669"/>
    <property type="project" value="TreeGrafter"/>
</dbReference>
<evidence type="ECO:0000256" key="9">
    <source>
        <dbReference type="SAM" id="MobiDB-lite"/>
    </source>
</evidence>
<dbReference type="InterPro" id="IPR000008">
    <property type="entry name" value="C2_dom"/>
</dbReference>
<feature type="region of interest" description="Disordered" evidence="9">
    <location>
        <begin position="344"/>
        <end position="466"/>
    </location>
</feature>
<protein>
    <submittedName>
        <fullName evidence="13">Regulating synaptic membrane exocytosis protein 1 isoform X5</fullName>
    </submittedName>
</protein>
<keyword evidence="3" id="KW-0677">Repeat</keyword>
<evidence type="ECO:0000256" key="4">
    <source>
        <dbReference type="ARBA" id="ARBA00022771"/>
    </source>
</evidence>
<dbReference type="Gene3D" id="2.30.42.10">
    <property type="match status" value="1"/>
</dbReference>
<keyword evidence="5" id="KW-0221">Differentiation</keyword>
<dbReference type="FunFam" id="2.30.42.10:FF:000003">
    <property type="entry name" value="Regulating synaptic membrane exocytosis protein 1, putative"/>
    <property type="match status" value="1"/>
</dbReference>
<feature type="region of interest" description="Disordered" evidence="9">
    <location>
        <begin position="867"/>
        <end position="917"/>
    </location>
</feature>
<keyword evidence="7" id="KW-0770">Synapse</keyword>
<dbReference type="FunFam" id="2.60.40.150:FF:000003">
    <property type="entry name" value="Regulating synaptic membrane exocytosis protein 2"/>
    <property type="match status" value="1"/>
</dbReference>
<dbReference type="PROSITE" id="PS50004">
    <property type="entry name" value="C2"/>
    <property type="match status" value="2"/>
</dbReference>
<evidence type="ECO:0000313" key="12">
    <source>
        <dbReference type="Proteomes" id="UP000000715"/>
    </source>
</evidence>
<dbReference type="GO" id="GO:0048167">
    <property type="term" value="P:regulation of synaptic plasticity"/>
    <property type="evidence" value="ECO:0007669"/>
    <property type="project" value="TreeGrafter"/>
</dbReference>
<keyword evidence="6" id="KW-0862">Zinc</keyword>
<feature type="domain" description="PDZ" evidence="11">
    <location>
        <begin position="79"/>
        <end position="165"/>
    </location>
</feature>
<feature type="region of interest" description="Disordered" evidence="9">
    <location>
        <begin position="830"/>
        <end position="851"/>
    </location>
</feature>
<comment type="subcellular location">
    <subcellularLocation>
        <location evidence="8">Synapse</location>
    </subcellularLocation>
</comment>
<dbReference type="GO" id="GO:2000300">
    <property type="term" value="P:regulation of synaptic vesicle exocytosis"/>
    <property type="evidence" value="ECO:0007669"/>
    <property type="project" value="TreeGrafter"/>
</dbReference>
<evidence type="ECO:0000256" key="2">
    <source>
        <dbReference type="ARBA" id="ARBA00022723"/>
    </source>
</evidence>
<dbReference type="SUPFAM" id="SSF50156">
    <property type="entry name" value="PDZ domain-like"/>
    <property type="match status" value="1"/>
</dbReference>
<feature type="region of interest" description="Disordered" evidence="9">
    <location>
        <begin position="172"/>
        <end position="206"/>
    </location>
</feature>
<feature type="domain" description="C2" evidence="10">
    <location>
        <begin position="216"/>
        <end position="339"/>
    </location>
</feature>
<dbReference type="Pfam" id="PF00168">
    <property type="entry name" value="C2"/>
    <property type="match status" value="2"/>
</dbReference>
<feature type="compositionally biased region" description="Basic and acidic residues" evidence="9">
    <location>
        <begin position="540"/>
        <end position="556"/>
    </location>
</feature>
<dbReference type="InterPro" id="IPR036034">
    <property type="entry name" value="PDZ_sf"/>
</dbReference>
<keyword evidence="2" id="KW-0479">Metal-binding</keyword>
<dbReference type="RefSeq" id="XP_044930733.1">
    <property type="nucleotide sequence ID" value="XM_045074798.1"/>
</dbReference>
<evidence type="ECO:0000256" key="1">
    <source>
        <dbReference type="ARBA" id="ARBA00022553"/>
    </source>
</evidence>
<evidence type="ECO:0000256" key="8">
    <source>
        <dbReference type="ARBA" id="ARBA00034103"/>
    </source>
</evidence>
<evidence type="ECO:0000259" key="11">
    <source>
        <dbReference type="PROSITE" id="PS50106"/>
    </source>
</evidence>
<dbReference type="GO" id="GO:0030154">
    <property type="term" value="P:cell differentiation"/>
    <property type="evidence" value="ECO:0007669"/>
    <property type="project" value="UniProtKB-KW"/>
</dbReference>
<dbReference type="InterPro" id="IPR035892">
    <property type="entry name" value="C2_domain_sf"/>
</dbReference>
<feature type="compositionally biased region" description="Low complexity" evidence="9">
    <location>
        <begin position="767"/>
        <end position="788"/>
    </location>
</feature>
<dbReference type="CDD" id="cd04028">
    <property type="entry name" value="C2B_RIM1alpha"/>
    <property type="match status" value="1"/>
</dbReference>
<feature type="region of interest" description="Disordered" evidence="9">
    <location>
        <begin position="754"/>
        <end position="813"/>
    </location>
</feature>
<dbReference type="GO" id="GO:0031267">
    <property type="term" value="F:small GTPase binding"/>
    <property type="evidence" value="ECO:0007669"/>
    <property type="project" value="InterPro"/>
</dbReference>
<feature type="compositionally biased region" description="Basic and acidic residues" evidence="9">
    <location>
        <begin position="569"/>
        <end position="582"/>
    </location>
</feature>
<evidence type="ECO:0000259" key="10">
    <source>
        <dbReference type="PROSITE" id="PS50004"/>
    </source>
</evidence>
<dbReference type="GO" id="GO:0042734">
    <property type="term" value="C:presynaptic membrane"/>
    <property type="evidence" value="ECO:0007669"/>
    <property type="project" value="TreeGrafter"/>
</dbReference>
<proteinExistence type="predicted"/>
<feature type="domain" description="C2" evidence="10">
    <location>
        <begin position="960"/>
        <end position="1078"/>
    </location>
</feature>
<keyword evidence="1" id="KW-0597">Phosphoprotein</keyword>
<feature type="compositionally biased region" description="Low complexity" evidence="9">
    <location>
        <begin position="867"/>
        <end position="878"/>
    </location>
</feature>
<dbReference type="CDD" id="cd04031">
    <property type="entry name" value="C2A_RIM1alpha"/>
    <property type="match status" value="1"/>
</dbReference>
<dbReference type="GO" id="GO:0044325">
    <property type="term" value="F:transmembrane transporter binding"/>
    <property type="evidence" value="ECO:0007669"/>
    <property type="project" value="TreeGrafter"/>
</dbReference>
<dbReference type="PANTHER" id="PTHR12157">
    <property type="entry name" value="REGULATING SYNAPTIC MEMBRANE EXOCYTOSIS PROTEIN"/>
    <property type="match status" value="1"/>
</dbReference>
<dbReference type="GeneID" id="101689183"/>
<dbReference type="GO" id="GO:0050806">
    <property type="term" value="P:positive regulation of synaptic transmission"/>
    <property type="evidence" value="ECO:0007669"/>
    <property type="project" value="TreeGrafter"/>
</dbReference>
<dbReference type="FunFam" id="2.60.40.150:FF:000001">
    <property type="entry name" value="Regulating synaptic membrane exocytosis 3, isoform CRA_a"/>
    <property type="match status" value="1"/>
</dbReference>
<dbReference type="SUPFAM" id="SSF49562">
    <property type="entry name" value="C2 domain (Calcium/lipid-binding domain, CaLB)"/>
    <property type="match status" value="2"/>
</dbReference>
<dbReference type="SMART" id="SM00228">
    <property type="entry name" value="PDZ"/>
    <property type="match status" value="1"/>
</dbReference>
<name>A0A8U0UX77_MUSPF</name>
<dbReference type="Proteomes" id="UP000000715">
    <property type="component" value="Unplaced"/>
</dbReference>
<reference evidence="13" key="1">
    <citation type="submission" date="2025-08" db="UniProtKB">
        <authorList>
            <consortium name="RefSeq"/>
        </authorList>
    </citation>
    <scope>IDENTIFICATION</scope>
    <source>
        <tissue evidence="13">Brain</tissue>
    </source>
</reference>
<sequence length="1114" mass="124553">MCAPGTPISSEGWGEVRSLDSEEERVKARGAGAGDLDYYWLDPATWHSRETSPISSHPVTWQPSKEGDRLIGRVILNKRTTMPKESGALLGLKVVGGKMTDLGRLGAFITKVKKGSLADVVGHLRAGDEVLEWNGKPLPGATNEEVYNIILESKSEPQVEIIVSRPIGDIPRIPESSHPPLESSSSSFESQKMERPSISVISPTSPGALKDAPQVLPGQLSVKLWYDKVGHQLIVNVLQATDLPTRVDGRPRNPYVKMYFLPDRSDKSKRRTKTVKKVLEPKWNQTFVYSHVHRRDFRERMLEITVWDQPRVQEEESEFLGEILIELETALLDDEPHWYKLQTHDESSLPLPQPSPFMPRRHIHGESSSKKLQIGYRSSARESKSTTLTVPEQQRTTHHRSRSVSPHRGDDQGRPRSRLPNVPLQRSLDEIHPTRRSRSPTRHHDASRSPVDHRSRDVDSQYLSEQDSELLMLPRAKRGRSAECLHTTRHFGRHYKTLPPKMPLLENCSHWNIYSELQPSLDRARSASTNCLRPDTSLHSPERERGRWSPSLDRRRPPSPRIQIQHASPENDRHSRKSERSSIQKQTRKGTASDAERVLPPCLSRRGYAALRATDQPVLRGKHPARSRSSEHSSVRTLCSTHHLAPGGSAPPSPLLTRMHRQASPTHPPADTPFSNRRGRQLPQVPVRSGSIEQEEQEKYNSSTKASLVVEERTRQMKMKVHRFKQTTGSGSSQELDREQYSKYNIHKDQYRSCDNVSAKSSDSDVSDVSAISRTSSASRLSSTSFMSEQSEHPRGRISSFTPKMQGRRMGTSGRAIMKSTSVSGEMYTLEHNDGSQSDTAVGTVGAGGKKRRSSLSARVVAIVSRRSRSTSQLSQTESGHKKLKSTIQRSTETGMAAEMRKMVRQPSRESTDGSINSYSSEGNLIFPGVRLGADSQFSDFLDGLGPAQLVGRQTLATPAMGDIQIGMEDKKGQLEVEVIRARSLTQKPGSKSTPAPYVKVYLLENGACIAKKKTRIARKTLDPLYQQSLVFDESPQGKVLQVIVWGDYGRMDHKCFMGVAQILLEELDLSSMVIGWYKLFPPSSLVDPTLTPLTRRASQSSLESSTGPPCIRS</sequence>
<dbReference type="AlphaFoldDB" id="A0A8U0UX77"/>
<keyword evidence="4" id="KW-0863">Zinc-finger</keyword>
<dbReference type="InterPro" id="IPR039032">
    <property type="entry name" value="Rim-like"/>
</dbReference>
<dbReference type="CDD" id="cd06714">
    <property type="entry name" value="PDZ_RIM-like"/>
    <property type="match status" value="1"/>
</dbReference>
<feature type="compositionally biased region" description="Polar residues" evidence="9">
    <location>
        <begin position="385"/>
        <end position="394"/>
    </location>
</feature>
<dbReference type="PROSITE" id="PS50106">
    <property type="entry name" value="PDZ"/>
    <property type="match status" value="1"/>
</dbReference>
<feature type="region of interest" description="Disordered" evidence="9">
    <location>
        <begin position="1"/>
        <end position="21"/>
    </location>
</feature>
<feature type="compositionally biased region" description="Basic and acidic residues" evidence="9">
    <location>
        <begin position="442"/>
        <end position="459"/>
    </location>
</feature>
<keyword evidence="12" id="KW-1185">Reference proteome</keyword>
<evidence type="ECO:0000256" key="5">
    <source>
        <dbReference type="ARBA" id="ARBA00022782"/>
    </source>
</evidence>
<gene>
    <name evidence="13" type="primary">LOC101689183</name>
</gene>
<evidence type="ECO:0000256" key="3">
    <source>
        <dbReference type="ARBA" id="ARBA00022737"/>
    </source>
</evidence>
<dbReference type="Pfam" id="PF00595">
    <property type="entry name" value="PDZ"/>
    <property type="match status" value="1"/>
</dbReference>
<dbReference type="PANTHER" id="PTHR12157:SF18">
    <property type="entry name" value="REGULATING SYNAPTIC MEMBRANE EXOCYTOSIS PROTEIN 1"/>
    <property type="match status" value="1"/>
</dbReference>
<feature type="region of interest" description="Disordered" evidence="9">
    <location>
        <begin position="525"/>
        <end position="705"/>
    </location>
</feature>
<dbReference type="SMART" id="SM00239">
    <property type="entry name" value="C2"/>
    <property type="match status" value="2"/>
</dbReference>
<dbReference type="GO" id="GO:0008270">
    <property type="term" value="F:zinc ion binding"/>
    <property type="evidence" value="ECO:0007669"/>
    <property type="project" value="UniProtKB-KW"/>
</dbReference>
<dbReference type="GO" id="GO:0048791">
    <property type="term" value="P:calcium ion-regulated exocytosis of neurotransmitter"/>
    <property type="evidence" value="ECO:0007669"/>
    <property type="project" value="TreeGrafter"/>
</dbReference>
<evidence type="ECO:0000313" key="13">
    <source>
        <dbReference type="RefSeq" id="XP_044930733.1"/>
    </source>
</evidence>
<dbReference type="GO" id="GO:0042391">
    <property type="term" value="P:regulation of membrane potential"/>
    <property type="evidence" value="ECO:0007669"/>
    <property type="project" value="TreeGrafter"/>
</dbReference>
<accession>A0A8U0UX77</accession>
<feature type="compositionally biased region" description="Low complexity" evidence="9">
    <location>
        <begin position="174"/>
        <end position="190"/>
    </location>
</feature>
<dbReference type="Gene3D" id="2.60.40.150">
    <property type="entry name" value="C2 domain"/>
    <property type="match status" value="2"/>
</dbReference>
<feature type="compositionally biased region" description="Basic and acidic residues" evidence="9">
    <location>
        <begin position="899"/>
        <end position="912"/>
    </location>
</feature>
<dbReference type="InterPro" id="IPR001478">
    <property type="entry name" value="PDZ"/>
</dbReference>
<organism evidence="12 13">
    <name type="scientific">Mustela putorius furo</name>
    <name type="common">European domestic ferret</name>
    <name type="synonym">Mustela furo</name>
    <dbReference type="NCBI Taxonomy" id="9669"/>
    <lineage>
        <taxon>Eukaryota</taxon>
        <taxon>Metazoa</taxon>
        <taxon>Chordata</taxon>
        <taxon>Craniata</taxon>
        <taxon>Vertebrata</taxon>
        <taxon>Euteleostomi</taxon>
        <taxon>Mammalia</taxon>
        <taxon>Eutheria</taxon>
        <taxon>Laurasiatheria</taxon>
        <taxon>Carnivora</taxon>
        <taxon>Caniformia</taxon>
        <taxon>Musteloidea</taxon>
        <taxon>Mustelidae</taxon>
        <taxon>Mustelinae</taxon>
        <taxon>Mustela</taxon>
    </lineage>
</organism>